<feature type="transmembrane region" description="Helical" evidence="1">
    <location>
        <begin position="12"/>
        <end position="30"/>
    </location>
</feature>
<evidence type="ECO:0000313" key="3">
    <source>
        <dbReference type="EMBL" id="MFC5134568.1"/>
    </source>
</evidence>
<evidence type="ECO:0000259" key="2">
    <source>
        <dbReference type="Pfam" id="PF26224"/>
    </source>
</evidence>
<keyword evidence="1" id="KW-0472">Membrane</keyword>
<dbReference type="Proteomes" id="UP001596145">
    <property type="component" value="Unassembled WGS sequence"/>
</dbReference>
<feature type="domain" description="DUF8050" evidence="2">
    <location>
        <begin position="10"/>
        <end position="167"/>
    </location>
</feature>
<feature type="transmembrane region" description="Helical" evidence="1">
    <location>
        <begin position="141"/>
        <end position="160"/>
    </location>
</feature>
<dbReference type="EMBL" id="JBHSKV010000010">
    <property type="protein sequence ID" value="MFC5134568.1"/>
    <property type="molecule type" value="Genomic_DNA"/>
</dbReference>
<organism evidence="3 4">
    <name type="scientific">Halorubrum glutamatedens</name>
    <dbReference type="NCBI Taxonomy" id="2707018"/>
    <lineage>
        <taxon>Archaea</taxon>
        <taxon>Methanobacteriati</taxon>
        <taxon>Methanobacteriota</taxon>
        <taxon>Stenosarchaea group</taxon>
        <taxon>Halobacteria</taxon>
        <taxon>Halobacteriales</taxon>
        <taxon>Haloferacaceae</taxon>
        <taxon>Halorubrum</taxon>
    </lineage>
</organism>
<evidence type="ECO:0000256" key="1">
    <source>
        <dbReference type="SAM" id="Phobius"/>
    </source>
</evidence>
<proteinExistence type="predicted"/>
<gene>
    <name evidence="3" type="ORF">ACFPJA_07525</name>
</gene>
<dbReference type="RefSeq" id="WP_122106106.1">
    <property type="nucleotide sequence ID" value="NZ_JBHSKV010000010.1"/>
</dbReference>
<protein>
    <submittedName>
        <fullName evidence="3">TIGR04206 family protein</fullName>
    </submittedName>
</protein>
<feature type="transmembrane region" description="Helical" evidence="1">
    <location>
        <begin position="83"/>
        <end position="102"/>
    </location>
</feature>
<keyword evidence="4" id="KW-1185">Reference proteome</keyword>
<keyword evidence="1" id="KW-0812">Transmembrane</keyword>
<dbReference type="InterPro" id="IPR026436">
    <property type="entry name" value="CHP04206"/>
</dbReference>
<accession>A0ABD5QR22</accession>
<comment type="caution">
    <text evidence="3">The sequence shown here is derived from an EMBL/GenBank/DDBJ whole genome shotgun (WGS) entry which is preliminary data.</text>
</comment>
<sequence length="171" mass="17276">MSTDGTGSAVSTRWELFVVAALLALPVAVAPGTGVNPTLVSLWGLVNVGAPGSSLGIDIYPVWTYFATQPRSFGSLPASIRVWPLATAFHLVATISAGSGVAVGREDRRVTGGLLVLAALASLWVAVGVAGRFGAGTASGWPAVLPVGAVATLSVAASAYRHDLRAVVIRG</sequence>
<keyword evidence="1" id="KW-1133">Transmembrane helix</keyword>
<reference evidence="3 4" key="1">
    <citation type="journal article" date="2019" name="Int. J. Syst. Evol. Microbiol.">
        <title>The Global Catalogue of Microorganisms (GCM) 10K type strain sequencing project: providing services to taxonomists for standard genome sequencing and annotation.</title>
        <authorList>
            <consortium name="The Broad Institute Genomics Platform"/>
            <consortium name="The Broad Institute Genome Sequencing Center for Infectious Disease"/>
            <person name="Wu L."/>
            <person name="Ma J."/>
        </authorList>
    </citation>
    <scope>NUCLEOTIDE SEQUENCE [LARGE SCALE GENOMIC DNA]</scope>
    <source>
        <strain evidence="3 4">CGMCC 1.16026</strain>
    </source>
</reference>
<dbReference type="NCBIfam" id="TIGR04206">
    <property type="entry name" value="near_ArtA"/>
    <property type="match status" value="1"/>
</dbReference>
<dbReference type="AlphaFoldDB" id="A0ABD5QR22"/>
<feature type="transmembrane region" description="Helical" evidence="1">
    <location>
        <begin position="114"/>
        <end position="135"/>
    </location>
</feature>
<name>A0ABD5QR22_9EURY</name>
<dbReference type="Pfam" id="PF26224">
    <property type="entry name" value="DUF8050"/>
    <property type="match status" value="1"/>
</dbReference>
<evidence type="ECO:0000313" key="4">
    <source>
        <dbReference type="Proteomes" id="UP001596145"/>
    </source>
</evidence>
<dbReference type="InterPro" id="IPR058363">
    <property type="entry name" value="DUF8050"/>
</dbReference>